<name>A0ABD1FQF7_SALDI</name>
<dbReference type="AlphaFoldDB" id="A0ABD1FQF7"/>
<comment type="caution">
    <text evidence="2">The sequence shown here is derived from an EMBL/GenBank/DDBJ whole genome shotgun (WGS) entry which is preliminary data.</text>
</comment>
<proteinExistence type="predicted"/>
<accession>A0ABD1FQF7</accession>
<gene>
    <name evidence="2" type="ORF">AAHA92_32939</name>
</gene>
<protein>
    <submittedName>
        <fullName evidence="2">Uncharacterized protein</fullName>
    </submittedName>
</protein>
<feature type="region of interest" description="Disordered" evidence="1">
    <location>
        <begin position="42"/>
        <end position="78"/>
    </location>
</feature>
<evidence type="ECO:0000313" key="2">
    <source>
        <dbReference type="EMBL" id="KAL1532991.1"/>
    </source>
</evidence>
<sequence length="107" mass="11942">MYTLMPKPNLFHISNKEEQGKGVNCETVSHLKYYQIPENYKGRGKTLPGRRGSSAVLELGGDGEASGDHSEESDSGPKLCKRWPLVLKKREGELRSGMLMVYPYLGL</sequence>
<dbReference type="EMBL" id="JBEAFC010000014">
    <property type="protein sequence ID" value="KAL1532991.1"/>
    <property type="molecule type" value="Genomic_DNA"/>
</dbReference>
<organism evidence="2 3">
    <name type="scientific">Salvia divinorum</name>
    <name type="common">Maria pastora</name>
    <name type="synonym">Diviner's sage</name>
    <dbReference type="NCBI Taxonomy" id="28513"/>
    <lineage>
        <taxon>Eukaryota</taxon>
        <taxon>Viridiplantae</taxon>
        <taxon>Streptophyta</taxon>
        <taxon>Embryophyta</taxon>
        <taxon>Tracheophyta</taxon>
        <taxon>Spermatophyta</taxon>
        <taxon>Magnoliopsida</taxon>
        <taxon>eudicotyledons</taxon>
        <taxon>Gunneridae</taxon>
        <taxon>Pentapetalae</taxon>
        <taxon>asterids</taxon>
        <taxon>lamiids</taxon>
        <taxon>Lamiales</taxon>
        <taxon>Lamiaceae</taxon>
        <taxon>Nepetoideae</taxon>
        <taxon>Mentheae</taxon>
        <taxon>Salviinae</taxon>
        <taxon>Salvia</taxon>
        <taxon>Salvia subgen. Calosphace</taxon>
    </lineage>
</organism>
<reference evidence="2 3" key="1">
    <citation type="submission" date="2024-06" db="EMBL/GenBank/DDBJ databases">
        <title>A chromosome level genome sequence of Diviner's sage (Salvia divinorum).</title>
        <authorList>
            <person name="Ford S.A."/>
            <person name="Ro D.-K."/>
            <person name="Ness R.W."/>
            <person name="Phillips M.A."/>
        </authorList>
    </citation>
    <scope>NUCLEOTIDE SEQUENCE [LARGE SCALE GENOMIC DNA]</scope>
    <source>
        <strain evidence="2">SAF-2024a</strain>
        <tissue evidence="2">Leaf</tissue>
    </source>
</reference>
<evidence type="ECO:0000313" key="3">
    <source>
        <dbReference type="Proteomes" id="UP001567538"/>
    </source>
</evidence>
<dbReference type="Proteomes" id="UP001567538">
    <property type="component" value="Unassembled WGS sequence"/>
</dbReference>
<keyword evidence="3" id="KW-1185">Reference proteome</keyword>
<evidence type="ECO:0000256" key="1">
    <source>
        <dbReference type="SAM" id="MobiDB-lite"/>
    </source>
</evidence>